<proteinExistence type="predicted"/>
<organism evidence="1 2">
    <name type="scientific">Stephanodiscus triporus</name>
    <dbReference type="NCBI Taxonomy" id="2934178"/>
    <lineage>
        <taxon>Eukaryota</taxon>
        <taxon>Sar</taxon>
        <taxon>Stramenopiles</taxon>
        <taxon>Ochrophyta</taxon>
        <taxon>Bacillariophyta</taxon>
        <taxon>Coscinodiscophyceae</taxon>
        <taxon>Thalassiosirophycidae</taxon>
        <taxon>Stephanodiscales</taxon>
        <taxon>Stephanodiscaceae</taxon>
        <taxon>Stephanodiscus</taxon>
    </lineage>
</organism>
<dbReference type="EMBL" id="JALLAZ020000332">
    <property type="protein sequence ID" value="KAL3797760.1"/>
    <property type="molecule type" value="Genomic_DNA"/>
</dbReference>
<gene>
    <name evidence="1" type="ORF">ACHAW5_003221</name>
</gene>
<reference evidence="1 2" key="1">
    <citation type="submission" date="2024-10" db="EMBL/GenBank/DDBJ databases">
        <title>Updated reference genomes for cyclostephanoid diatoms.</title>
        <authorList>
            <person name="Roberts W.R."/>
            <person name="Alverson A.J."/>
        </authorList>
    </citation>
    <scope>NUCLEOTIDE SEQUENCE [LARGE SCALE GENOMIC DNA]</scope>
    <source>
        <strain evidence="1 2">AJA276-08</strain>
    </source>
</reference>
<protein>
    <recommendedName>
        <fullName evidence="3">Amine oxidase</fullName>
    </recommendedName>
</protein>
<dbReference type="Proteomes" id="UP001530315">
    <property type="component" value="Unassembled WGS sequence"/>
</dbReference>
<sequence>MTTLLGERLRYLSDETLARSIITGTYDFPTELDPATKLILEEIGKLGMKLVTGEGSEIVITPEDFKRFWRRVNEFTSSSMSGVHYGHYKAAIQDDILTEVLSLQLTVVARSGIPPENWSVGLQDPITGEMIHTMGALFVDDTDLYTWKEESSIQAQYGLGTMTNDLEVTDDLLHKEDYRMLNVLGVVRSSIFLSDITTADGKYLEDAVFNPGGRGAHRRSGFPGRRGEGCRGVCLQSVDFNYYDQGCPSKGGQKILRVDVQPHNDIRRLFVSFGVSFLVVHQIVVSTINFLSSHPSSSSSYSLSSSSLFENKPLASSLEIVASRGIKGEKLDAQTLSHWMTMAWRGVAWRGAAWRGVGTGFVAWRRNGASERASWRGVGTGFVVAWASERASWRGVGAGFVGGACVGTGFVAWRVWPNRTVSVLLVGWGLRGIKWVWGKLWAGVPSYEQRDLGNTLPVY</sequence>
<keyword evidence="2" id="KW-1185">Reference proteome</keyword>
<evidence type="ECO:0000313" key="2">
    <source>
        <dbReference type="Proteomes" id="UP001530315"/>
    </source>
</evidence>
<comment type="caution">
    <text evidence="1">The sequence shown here is derived from an EMBL/GenBank/DDBJ whole genome shotgun (WGS) entry which is preliminary data.</text>
</comment>
<evidence type="ECO:0000313" key="1">
    <source>
        <dbReference type="EMBL" id="KAL3797760.1"/>
    </source>
</evidence>
<dbReference type="AlphaFoldDB" id="A0ABD3QIE7"/>
<name>A0ABD3QIE7_9STRA</name>
<evidence type="ECO:0008006" key="3">
    <source>
        <dbReference type="Google" id="ProtNLM"/>
    </source>
</evidence>
<accession>A0ABD3QIE7</accession>